<dbReference type="Gene3D" id="3.60.21.10">
    <property type="match status" value="1"/>
</dbReference>
<accession>A0A931F648</accession>
<evidence type="ECO:0000313" key="2">
    <source>
        <dbReference type="Proteomes" id="UP000605361"/>
    </source>
</evidence>
<name>A0A931F648_9ACTN</name>
<feature type="non-terminal residue" evidence="1">
    <location>
        <position position="1"/>
    </location>
</feature>
<evidence type="ECO:0000313" key="1">
    <source>
        <dbReference type="EMBL" id="MBF8192771.1"/>
    </source>
</evidence>
<protein>
    <submittedName>
        <fullName evidence="1">Metallophosphoesterase</fullName>
    </submittedName>
</protein>
<reference evidence="1" key="1">
    <citation type="submission" date="2020-11" db="EMBL/GenBank/DDBJ databases">
        <title>Whole-genome analyses of Nonomuraea sp. K274.</title>
        <authorList>
            <person name="Veyisoglu A."/>
        </authorList>
    </citation>
    <scope>NUCLEOTIDE SEQUENCE</scope>
    <source>
        <strain evidence="1">K274</strain>
    </source>
</reference>
<dbReference type="Proteomes" id="UP000605361">
    <property type="component" value="Unassembled WGS sequence"/>
</dbReference>
<keyword evidence="2" id="KW-1185">Reference proteome</keyword>
<dbReference type="EMBL" id="JADOGI010000232">
    <property type="protein sequence ID" value="MBF8192771.1"/>
    <property type="molecule type" value="Genomic_DNA"/>
</dbReference>
<gene>
    <name evidence="1" type="ORF">ITP53_45255</name>
</gene>
<dbReference type="InterPro" id="IPR029052">
    <property type="entry name" value="Metallo-depent_PP-like"/>
</dbReference>
<organism evidence="1 2">
    <name type="scientific">Nonomuraea cypriaca</name>
    <dbReference type="NCBI Taxonomy" id="1187855"/>
    <lineage>
        <taxon>Bacteria</taxon>
        <taxon>Bacillati</taxon>
        <taxon>Actinomycetota</taxon>
        <taxon>Actinomycetes</taxon>
        <taxon>Streptosporangiales</taxon>
        <taxon>Streptosporangiaceae</taxon>
        <taxon>Nonomuraea</taxon>
    </lineage>
</organism>
<dbReference type="AlphaFoldDB" id="A0A931F648"/>
<proteinExistence type="predicted"/>
<comment type="caution">
    <text evidence="1">The sequence shown here is derived from an EMBL/GenBank/DDBJ whole genome shotgun (WGS) entry which is preliminary data.</text>
</comment>
<dbReference type="SUPFAM" id="SSF56300">
    <property type="entry name" value="Metallo-dependent phosphatases"/>
    <property type="match status" value="1"/>
</dbReference>
<sequence>PALPELLYDVVARRFERGSEATLEAIRRTQPRYALFGHVHNPLRARTRVGRTECVNVGHFRGKGVPFVLEW</sequence>